<accession>A0ABT8FUA2</accession>
<dbReference type="SUPFAM" id="SSF46689">
    <property type="entry name" value="Homeodomain-like"/>
    <property type="match status" value="1"/>
</dbReference>
<dbReference type="PANTHER" id="PTHR33215:SF13">
    <property type="entry name" value="PROTEIN DISTAL ANTENNA"/>
    <property type="match status" value="1"/>
</dbReference>
<feature type="compositionally biased region" description="Low complexity" evidence="1">
    <location>
        <begin position="100"/>
        <end position="131"/>
    </location>
</feature>
<dbReference type="InterPro" id="IPR051839">
    <property type="entry name" value="RD_transcriptional_regulator"/>
</dbReference>
<evidence type="ECO:0000313" key="3">
    <source>
        <dbReference type="Proteomes" id="UP001172731"/>
    </source>
</evidence>
<name>A0ABT8FUA2_9MICO</name>
<dbReference type="InterPro" id="IPR009057">
    <property type="entry name" value="Homeodomain-like_sf"/>
</dbReference>
<comment type="caution">
    <text evidence="2">The sequence shown here is derived from an EMBL/GenBank/DDBJ whole genome shotgun (WGS) entry which is preliminary data.</text>
</comment>
<dbReference type="EMBL" id="JAHWXI010000012">
    <property type="protein sequence ID" value="MDN4464897.1"/>
    <property type="molecule type" value="Genomic_DNA"/>
</dbReference>
<dbReference type="PANTHER" id="PTHR33215">
    <property type="entry name" value="PROTEIN DISTAL ANTENNA"/>
    <property type="match status" value="1"/>
</dbReference>
<evidence type="ECO:0000256" key="1">
    <source>
        <dbReference type="SAM" id="MobiDB-lite"/>
    </source>
</evidence>
<dbReference type="Gene3D" id="1.10.10.60">
    <property type="entry name" value="Homeodomain-like"/>
    <property type="match status" value="1"/>
</dbReference>
<proteinExistence type="predicted"/>
<sequence>MPRPYPPEFRARAVALVRAGKQAKQTAVELGIQPVTLSNWIRQDDIDNGRRPGVPSSESAELRAAKRRIRELETELLIVRQAAKFLDEERARPKDSSRCSTASPTPGSRSTAAAASSGSRGSTTTASNANH</sequence>
<evidence type="ECO:0000313" key="2">
    <source>
        <dbReference type="EMBL" id="MDN4464897.1"/>
    </source>
</evidence>
<keyword evidence="3" id="KW-1185">Reference proteome</keyword>
<dbReference type="InterPro" id="IPR002514">
    <property type="entry name" value="Transposase_8"/>
</dbReference>
<dbReference type="Proteomes" id="UP001172731">
    <property type="component" value="Unassembled WGS sequence"/>
</dbReference>
<dbReference type="Pfam" id="PF01527">
    <property type="entry name" value="HTH_Tnp_1"/>
    <property type="match status" value="1"/>
</dbReference>
<gene>
    <name evidence="2" type="ORF">KZC48_10870</name>
</gene>
<reference evidence="2" key="1">
    <citation type="submission" date="2021-06" db="EMBL/GenBank/DDBJ databases">
        <title>Genome-based taxonomic framework of Microbacterium strains isolated from marine environment, the description of four new species and reclassification of four preexisting species.</title>
        <authorList>
            <person name="Lee S.D."/>
            <person name="Kim S.-M."/>
            <person name="Byeon Y.-S."/>
            <person name="Yang H.L."/>
            <person name="Kim I.S."/>
        </authorList>
    </citation>
    <scope>NUCLEOTIDE SEQUENCE</scope>
    <source>
        <strain evidence="2">KACC 20510</strain>
    </source>
</reference>
<feature type="compositionally biased region" description="Basic and acidic residues" evidence="1">
    <location>
        <begin position="86"/>
        <end position="97"/>
    </location>
</feature>
<protein>
    <submittedName>
        <fullName evidence="2">Transposase</fullName>
    </submittedName>
</protein>
<organism evidence="2 3">
    <name type="scientific">Microbacterium aurantiacum</name>
    <dbReference type="NCBI Taxonomy" id="162393"/>
    <lineage>
        <taxon>Bacteria</taxon>
        <taxon>Bacillati</taxon>
        <taxon>Actinomycetota</taxon>
        <taxon>Actinomycetes</taxon>
        <taxon>Micrococcales</taxon>
        <taxon>Microbacteriaceae</taxon>
        <taxon>Microbacterium</taxon>
    </lineage>
</organism>
<feature type="region of interest" description="Disordered" evidence="1">
    <location>
        <begin position="86"/>
        <end position="131"/>
    </location>
</feature>